<evidence type="ECO:0000313" key="1">
    <source>
        <dbReference type="EMBL" id="KAJ6983843.1"/>
    </source>
</evidence>
<protein>
    <submittedName>
        <fullName evidence="1">Uncharacterized protein</fullName>
    </submittedName>
</protein>
<proteinExistence type="predicted"/>
<evidence type="ECO:0000313" key="2">
    <source>
        <dbReference type="Proteomes" id="UP001164929"/>
    </source>
</evidence>
<accession>A0AAD6QBC6</accession>
<organism evidence="1 2">
    <name type="scientific">Populus alba x Populus x berolinensis</name>
    <dbReference type="NCBI Taxonomy" id="444605"/>
    <lineage>
        <taxon>Eukaryota</taxon>
        <taxon>Viridiplantae</taxon>
        <taxon>Streptophyta</taxon>
        <taxon>Embryophyta</taxon>
        <taxon>Tracheophyta</taxon>
        <taxon>Spermatophyta</taxon>
        <taxon>Magnoliopsida</taxon>
        <taxon>eudicotyledons</taxon>
        <taxon>Gunneridae</taxon>
        <taxon>Pentapetalae</taxon>
        <taxon>rosids</taxon>
        <taxon>fabids</taxon>
        <taxon>Malpighiales</taxon>
        <taxon>Salicaceae</taxon>
        <taxon>Saliceae</taxon>
        <taxon>Populus</taxon>
    </lineage>
</organism>
<dbReference type="AlphaFoldDB" id="A0AAD6QBC6"/>
<name>A0AAD6QBC6_9ROSI</name>
<keyword evidence="2" id="KW-1185">Reference proteome</keyword>
<dbReference type="Proteomes" id="UP001164929">
    <property type="component" value="Chromosome 10"/>
</dbReference>
<gene>
    <name evidence="1" type="ORF">NC653_026609</name>
</gene>
<comment type="caution">
    <text evidence="1">The sequence shown here is derived from an EMBL/GenBank/DDBJ whole genome shotgun (WGS) entry which is preliminary data.</text>
</comment>
<reference evidence="1" key="1">
    <citation type="journal article" date="2023" name="Mol. Ecol. Resour.">
        <title>Chromosome-level genome assembly of a triploid poplar Populus alba 'Berolinensis'.</title>
        <authorList>
            <person name="Chen S."/>
            <person name="Yu Y."/>
            <person name="Wang X."/>
            <person name="Wang S."/>
            <person name="Zhang T."/>
            <person name="Zhou Y."/>
            <person name="He R."/>
            <person name="Meng N."/>
            <person name="Wang Y."/>
            <person name="Liu W."/>
            <person name="Liu Z."/>
            <person name="Liu J."/>
            <person name="Guo Q."/>
            <person name="Huang H."/>
            <person name="Sederoff R.R."/>
            <person name="Wang G."/>
            <person name="Qu G."/>
            <person name="Chen S."/>
        </authorList>
    </citation>
    <scope>NUCLEOTIDE SEQUENCE</scope>
    <source>
        <strain evidence="1">SC-2020</strain>
    </source>
</reference>
<dbReference type="EMBL" id="JAQIZT010000010">
    <property type="protein sequence ID" value="KAJ6983843.1"/>
    <property type="molecule type" value="Genomic_DNA"/>
</dbReference>
<sequence length="115" mass="13538">MRFHNLRSISGKKDYDVISLNEEASRFYKICRPCYPMKRLLLCFQISSLSAQTNWLCITICLEQTAASFNSKNCKRQERLRVCLVRNQTLKGCWVMICHEFWLRDVVLNTRVSAP</sequence>